<proteinExistence type="predicted"/>
<feature type="non-terminal residue" evidence="1">
    <location>
        <position position="42"/>
    </location>
</feature>
<reference evidence="1" key="1">
    <citation type="submission" date="2021-06" db="EMBL/GenBank/DDBJ databases">
        <authorList>
            <person name="Kallberg Y."/>
            <person name="Tangrot J."/>
            <person name="Rosling A."/>
        </authorList>
    </citation>
    <scope>NUCLEOTIDE SEQUENCE</scope>
    <source>
        <strain evidence="1">MA453B</strain>
    </source>
</reference>
<dbReference type="AlphaFoldDB" id="A0A9N9JZ41"/>
<feature type="non-terminal residue" evidence="1">
    <location>
        <position position="1"/>
    </location>
</feature>
<evidence type="ECO:0000313" key="2">
    <source>
        <dbReference type="Proteomes" id="UP000789405"/>
    </source>
</evidence>
<evidence type="ECO:0000313" key="1">
    <source>
        <dbReference type="EMBL" id="CAG8804284.1"/>
    </source>
</evidence>
<protein>
    <submittedName>
        <fullName evidence="1">22966_t:CDS:1</fullName>
    </submittedName>
</protein>
<accession>A0A9N9JZ41</accession>
<keyword evidence="2" id="KW-1185">Reference proteome</keyword>
<sequence length="42" mass="4978">NTKENYSQESNIRVKIEPSLMEDLIVHLSVFYKSTNIDTKYE</sequence>
<dbReference type="Proteomes" id="UP000789405">
    <property type="component" value="Unassembled WGS sequence"/>
</dbReference>
<name>A0A9N9JZ41_9GLOM</name>
<gene>
    <name evidence="1" type="ORF">DERYTH_LOCUS24063</name>
</gene>
<comment type="caution">
    <text evidence="1">The sequence shown here is derived from an EMBL/GenBank/DDBJ whole genome shotgun (WGS) entry which is preliminary data.</text>
</comment>
<dbReference type="EMBL" id="CAJVPY010038814">
    <property type="protein sequence ID" value="CAG8804284.1"/>
    <property type="molecule type" value="Genomic_DNA"/>
</dbReference>
<organism evidence="1 2">
    <name type="scientific">Dentiscutata erythropus</name>
    <dbReference type="NCBI Taxonomy" id="1348616"/>
    <lineage>
        <taxon>Eukaryota</taxon>
        <taxon>Fungi</taxon>
        <taxon>Fungi incertae sedis</taxon>
        <taxon>Mucoromycota</taxon>
        <taxon>Glomeromycotina</taxon>
        <taxon>Glomeromycetes</taxon>
        <taxon>Diversisporales</taxon>
        <taxon>Gigasporaceae</taxon>
        <taxon>Dentiscutata</taxon>
    </lineage>
</organism>